<sequence>MSKPSLQLKGVSFHYKESKSQQSFLILDSFDFDVHKGEFISIIGPSGSGKSTIFRLITGLEEPLNGEILINGKRYPNRFGKVGYMPQQDLLMPWRTILDNATLPLELKGVKKQEAHKKVSDLLGEFGLKDVEKKYPGDLSGGMRQRVSFLRTVLSGSNVLLLDEPFSALDAITRLSMQEWLLVQWEKWKTTILFITHDVDEALFLSDRVFVFTEAPVQKLVEVHVPLTRPREIRDIHSPDVIAVKEQLIDQLRKQVAT</sequence>
<organism evidence="5 6">
    <name type="scientific">Halalkalibacter kiskunsagensis</name>
    <dbReference type="NCBI Taxonomy" id="1548599"/>
    <lineage>
        <taxon>Bacteria</taxon>
        <taxon>Bacillati</taxon>
        <taxon>Bacillota</taxon>
        <taxon>Bacilli</taxon>
        <taxon>Bacillales</taxon>
        <taxon>Bacillaceae</taxon>
        <taxon>Halalkalibacter</taxon>
    </lineage>
</organism>
<reference evidence="5 6" key="1">
    <citation type="submission" date="2024-09" db="EMBL/GenBank/DDBJ databases">
        <authorList>
            <person name="Sun Q."/>
            <person name="Mori K."/>
        </authorList>
    </citation>
    <scope>NUCLEOTIDE SEQUENCE [LARGE SCALE GENOMIC DNA]</scope>
    <source>
        <strain evidence="5 6">NCAIM B.02610</strain>
    </source>
</reference>
<dbReference type="Pfam" id="PF00005">
    <property type="entry name" value="ABC_tran"/>
    <property type="match status" value="1"/>
</dbReference>
<comment type="caution">
    <text evidence="5">The sequence shown here is derived from an EMBL/GenBank/DDBJ whole genome shotgun (WGS) entry which is preliminary data.</text>
</comment>
<protein>
    <submittedName>
        <fullName evidence="5">ABC transporter ATP-binding protein</fullName>
    </submittedName>
</protein>
<keyword evidence="1" id="KW-0813">Transport</keyword>
<dbReference type="InterPro" id="IPR003593">
    <property type="entry name" value="AAA+_ATPase"/>
</dbReference>
<keyword evidence="3 5" id="KW-0067">ATP-binding</keyword>
<keyword evidence="2" id="KW-0547">Nucleotide-binding</keyword>
<accession>A0ABV6KGY4</accession>
<dbReference type="CDD" id="cd03293">
    <property type="entry name" value="ABC_NrtD_SsuB_transporters"/>
    <property type="match status" value="1"/>
</dbReference>
<dbReference type="InterPro" id="IPR003439">
    <property type="entry name" value="ABC_transporter-like_ATP-bd"/>
</dbReference>
<dbReference type="SMART" id="SM00382">
    <property type="entry name" value="AAA"/>
    <property type="match status" value="1"/>
</dbReference>
<gene>
    <name evidence="5" type="ORF">ACFFHM_19365</name>
</gene>
<evidence type="ECO:0000313" key="6">
    <source>
        <dbReference type="Proteomes" id="UP001589838"/>
    </source>
</evidence>
<evidence type="ECO:0000259" key="4">
    <source>
        <dbReference type="PROSITE" id="PS50893"/>
    </source>
</evidence>
<dbReference type="InterPro" id="IPR017871">
    <property type="entry name" value="ABC_transporter-like_CS"/>
</dbReference>
<dbReference type="RefSeq" id="WP_335963239.1">
    <property type="nucleotide sequence ID" value="NZ_JAXBLX010000045.1"/>
</dbReference>
<dbReference type="SUPFAM" id="SSF52540">
    <property type="entry name" value="P-loop containing nucleoside triphosphate hydrolases"/>
    <property type="match status" value="1"/>
</dbReference>
<dbReference type="PANTHER" id="PTHR42788">
    <property type="entry name" value="TAURINE IMPORT ATP-BINDING PROTEIN-RELATED"/>
    <property type="match status" value="1"/>
</dbReference>
<keyword evidence="6" id="KW-1185">Reference proteome</keyword>
<dbReference type="InterPro" id="IPR027417">
    <property type="entry name" value="P-loop_NTPase"/>
</dbReference>
<dbReference type="PROSITE" id="PS50893">
    <property type="entry name" value="ABC_TRANSPORTER_2"/>
    <property type="match status" value="1"/>
</dbReference>
<dbReference type="PROSITE" id="PS00211">
    <property type="entry name" value="ABC_TRANSPORTER_1"/>
    <property type="match status" value="1"/>
</dbReference>
<dbReference type="Gene3D" id="3.40.50.300">
    <property type="entry name" value="P-loop containing nucleotide triphosphate hydrolases"/>
    <property type="match status" value="1"/>
</dbReference>
<proteinExistence type="predicted"/>
<evidence type="ECO:0000313" key="5">
    <source>
        <dbReference type="EMBL" id="MFC0472582.1"/>
    </source>
</evidence>
<name>A0ABV6KGY4_9BACI</name>
<feature type="domain" description="ABC transporter" evidence="4">
    <location>
        <begin position="6"/>
        <end position="239"/>
    </location>
</feature>
<evidence type="ECO:0000256" key="1">
    <source>
        <dbReference type="ARBA" id="ARBA00022448"/>
    </source>
</evidence>
<dbReference type="EMBL" id="JBHLUX010000081">
    <property type="protein sequence ID" value="MFC0472582.1"/>
    <property type="molecule type" value="Genomic_DNA"/>
</dbReference>
<dbReference type="GO" id="GO:0005524">
    <property type="term" value="F:ATP binding"/>
    <property type="evidence" value="ECO:0007669"/>
    <property type="project" value="UniProtKB-KW"/>
</dbReference>
<dbReference type="Proteomes" id="UP001589838">
    <property type="component" value="Unassembled WGS sequence"/>
</dbReference>
<evidence type="ECO:0000256" key="2">
    <source>
        <dbReference type="ARBA" id="ARBA00022741"/>
    </source>
</evidence>
<dbReference type="PANTHER" id="PTHR42788:SF2">
    <property type="entry name" value="ABC TRANSPORTER ATP-BINDING PROTEIN"/>
    <property type="match status" value="1"/>
</dbReference>
<dbReference type="InterPro" id="IPR050166">
    <property type="entry name" value="ABC_transporter_ATP-bind"/>
</dbReference>
<evidence type="ECO:0000256" key="3">
    <source>
        <dbReference type="ARBA" id="ARBA00022840"/>
    </source>
</evidence>